<dbReference type="Pfam" id="PF05016">
    <property type="entry name" value="ParE_toxin"/>
    <property type="match status" value="1"/>
</dbReference>
<comment type="caution">
    <text evidence="2">The sequence shown here is derived from an EMBL/GenBank/DDBJ whole genome shotgun (WGS) entry which is preliminary data.</text>
</comment>
<protein>
    <submittedName>
        <fullName evidence="2">Plasmid stabilization system</fullName>
    </submittedName>
</protein>
<dbReference type="InterPro" id="IPR035093">
    <property type="entry name" value="RelE/ParE_toxin_dom_sf"/>
</dbReference>
<dbReference type="AlphaFoldDB" id="A0A444W2P0"/>
<dbReference type="EMBL" id="JUIV01000002">
    <property type="protein sequence ID" value="RYJ39976.1"/>
    <property type="molecule type" value="Genomic_DNA"/>
</dbReference>
<reference evidence="2 3" key="1">
    <citation type="submission" date="2014-12" db="EMBL/GenBank/DDBJ databases">
        <title>Genome sequence of Flavobacterium anhuiense RCM74.</title>
        <authorList>
            <person name="Kim J.F."/>
            <person name="Song J.Y."/>
            <person name="Kwak M.-J."/>
            <person name="Lee S.-W."/>
        </authorList>
    </citation>
    <scope>NUCLEOTIDE SEQUENCE [LARGE SCALE GENOMIC DNA]</scope>
    <source>
        <strain evidence="2 3">RCM74</strain>
    </source>
</reference>
<accession>A0A444W2P0</accession>
<proteinExistence type="predicted"/>
<evidence type="ECO:0000256" key="1">
    <source>
        <dbReference type="ARBA" id="ARBA00022649"/>
    </source>
</evidence>
<evidence type="ECO:0000313" key="3">
    <source>
        <dbReference type="Proteomes" id="UP000290433"/>
    </source>
</evidence>
<dbReference type="OrthoDB" id="1100632at2"/>
<sequence length="113" mass="13263">MGRKKTEDTKQYTLDISENYFQNLEEIVDYIAFEKHQPLNAIKIGNGINKTMNKIIENPLIYSECENLPTKSKIYREATYKTWLIVFKVKNYHITILGVLSGKRKSSSFKKIR</sequence>
<evidence type="ECO:0000313" key="2">
    <source>
        <dbReference type="EMBL" id="RYJ39976.1"/>
    </source>
</evidence>
<name>A0A444W2P0_9FLAO</name>
<organism evidence="2 3">
    <name type="scientific">Flavobacterium anhuiense</name>
    <dbReference type="NCBI Taxonomy" id="459526"/>
    <lineage>
        <taxon>Bacteria</taxon>
        <taxon>Pseudomonadati</taxon>
        <taxon>Bacteroidota</taxon>
        <taxon>Flavobacteriia</taxon>
        <taxon>Flavobacteriales</taxon>
        <taxon>Flavobacteriaceae</taxon>
        <taxon>Flavobacterium</taxon>
    </lineage>
</organism>
<keyword evidence="1" id="KW-1277">Toxin-antitoxin system</keyword>
<gene>
    <name evidence="2" type="ORF">NU08_0732</name>
</gene>
<dbReference type="Proteomes" id="UP000290433">
    <property type="component" value="Unassembled WGS sequence"/>
</dbReference>
<dbReference type="InterPro" id="IPR007712">
    <property type="entry name" value="RelE/ParE_toxin"/>
</dbReference>
<dbReference type="Gene3D" id="3.30.2310.20">
    <property type="entry name" value="RelE-like"/>
    <property type="match status" value="1"/>
</dbReference>
<dbReference type="RefSeq" id="WP_129745883.1">
    <property type="nucleotide sequence ID" value="NZ_JUIV01000002.1"/>
</dbReference>